<keyword evidence="5" id="KW-1185">Reference proteome</keyword>
<dbReference type="KEGG" id="dol:Dole_1988"/>
<dbReference type="AlphaFoldDB" id="A8ZTA9"/>
<keyword evidence="2" id="KW-0288">FMN</keyword>
<dbReference type="eggNOG" id="COG0394">
    <property type="taxonomic scope" value="Bacteria"/>
</dbReference>
<dbReference type="Pfam" id="PF03358">
    <property type="entry name" value="FMN_red"/>
    <property type="match status" value="1"/>
</dbReference>
<evidence type="ECO:0000313" key="4">
    <source>
        <dbReference type="EMBL" id="ABW67792.1"/>
    </source>
</evidence>
<evidence type="ECO:0000256" key="2">
    <source>
        <dbReference type="ARBA" id="ARBA00022643"/>
    </source>
</evidence>
<dbReference type="PANTHER" id="PTHR43278:SF1">
    <property type="entry name" value="IRON-SULFUR FLAVOPROTEIN MJ1083"/>
    <property type="match status" value="1"/>
</dbReference>
<dbReference type="SMART" id="SM00226">
    <property type="entry name" value="LMWPc"/>
    <property type="match status" value="1"/>
</dbReference>
<dbReference type="SUPFAM" id="SSF52218">
    <property type="entry name" value="Flavoproteins"/>
    <property type="match status" value="1"/>
</dbReference>
<dbReference type="Proteomes" id="UP000008561">
    <property type="component" value="Chromosome"/>
</dbReference>
<dbReference type="OrthoDB" id="9805976at2"/>
<feature type="domain" description="Phosphotyrosine protein phosphatase I" evidence="3">
    <location>
        <begin position="195"/>
        <end position="321"/>
    </location>
</feature>
<dbReference type="GO" id="GO:0016491">
    <property type="term" value="F:oxidoreductase activity"/>
    <property type="evidence" value="ECO:0007669"/>
    <property type="project" value="InterPro"/>
</dbReference>
<dbReference type="InterPro" id="IPR051796">
    <property type="entry name" value="ISF_SsuE-like"/>
</dbReference>
<dbReference type="InterPro" id="IPR029039">
    <property type="entry name" value="Flavoprotein-like_sf"/>
</dbReference>
<dbReference type="Gene3D" id="3.40.50.360">
    <property type="match status" value="1"/>
</dbReference>
<dbReference type="Pfam" id="PF01451">
    <property type="entry name" value="LMWPc"/>
    <property type="match status" value="1"/>
</dbReference>
<dbReference type="InterPro" id="IPR005025">
    <property type="entry name" value="FMN_Rdtase-like_dom"/>
</dbReference>
<dbReference type="SUPFAM" id="SSF52788">
    <property type="entry name" value="Phosphotyrosine protein phosphatases I"/>
    <property type="match status" value="1"/>
</dbReference>
<dbReference type="PANTHER" id="PTHR43278">
    <property type="entry name" value="NAD(P)H-DEPENDENT FMN-CONTAINING OXIDOREDUCTASE YWQN-RELATED"/>
    <property type="match status" value="1"/>
</dbReference>
<dbReference type="InterPro" id="IPR023485">
    <property type="entry name" value="Ptyr_pPase"/>
</dbReference>
<protein>
    <submittedName>
        <fullName evidence="4">Low molecular weight phosphotyrosine protein phosphatase</fullName>
    </submittedName>
</protein>
<evidence type="ECO:0000259" key="3">
    <source>
        <dbReference type="SMART" id="SM00226"/>
    </source>
</evidence>
<dbReference type="InterPro" id="IPR036196">
    <property type="entry name" value="Ptyr_pPase_sf"/>
</dbReference>
<evidence type="ECO:0000256" key="1">
    <source>
        <dbReference type="ARBA" id="ARBA00022630"/>
    </source>
</evidence>
<proteinExistence type="predicted"/>
<dbReference type="EMBL" id="CP000859">
    <property type="protein sequence ID" value="ABW67792.1"/>
    <property type="molecule type" value="Genomic_DNA"/>
</dbReference>
<evidence type="ECO:0000313" key="5">
    <source>
        <dbReference type="Proteomes" id="UP000008561"/>
    </source>
</evidence>
<dbReference type="HOGENOM" id="CLU_846565_0_0_7"/>
<name>A8ZTA9_DESOH</name>
<keyword evidence="1" id="KW-0285">Flavoprotein</keyword>
<sequence length="321" mass="35190">MFALGLMGSPRKKGNSAYLLSAFLKALEAKGAVTHTVVVAEKEVLPCIGCTYCEKHGRCFQQTDDMAKEMYGLFRRADIVVAATPMYFYSAPAQLKMVIDRTQTLWSRNYRLNLRDPRAGSRAGFMLSLGATKGKNLFEGINLTARYFFDAVSAEFTGWLGYRRIENPGDMEKQEGLAADIAAEVSKLDALFARKKMVFVGTDNTCTSRMAEAFAMAMAGDRVEAMSAGMSPAEKIDPEMEAAMAEKGVDMAFGRPRLMDDVLSEIKPGIVVTVGIVPDFTPVPGAQVVAWEIPNIEDRSPEGVRRLRDDIEARVAALIQG</sequence>
<dbReference type="Gene3D" id="3.40.50.2300">
    <property type="match status" value="1"/>
</dbReference>
<reference evidence="4 5" key="1">
    <citation type="submission" date="2007-10" db="EMBL/GenBank/DDBJ databases">
        <title>Complete sequence of Desulfococcus oleovorans Hxd3.</title>
        <authorList>
            <consortium name="US DOE Joint Genome Institute"/>
            <person name="Copeland A."/>
            <person name="Lucas S."/>
            <person name="Lapidus A."/>
            <person name="Barry K."/>
            <person name="Glavina del Rio T."/>
            <person name="Dalin E."/>
            <person name="Tice H."/>
            <person name="Pitluck S."/>
            <person name="Kiss H."/>
            <person name="Brettin T."/>
            <person name="Bruce D."/>
            <person name="Detter J.C."/>
            <person name="Han C."/>
            <person name="Schmutz J."/>
            <person name="Larimer F."/>
            <person name="Land M."/>
            <person name="Hauser L."/>
            <person name="Kyrpides N."/>
            <person name="Kim E."/>
            <person name="Wawrik B."/>
            <person name="Richardson P."/>
        </authorList>
    </citation>
    <scope>NUCLEOTIDE SEQUENCE [LARGE SCALE GENOMIC DNA]</scope>
    <source>
        <strain evidence="5">DSM 6200 / JCM 39069 / Hxd3</strain>
    </source>
</reference>
<accession>A8ZTA9</accession>
<dbReference type="eggNOG" id="COG0655">
    <property type="taxonomic scope" value="Bacteria"/>
</dbReference>
<dbReference type="STRING" id="96561.Dole_1988"/>
<organism evidence="4 5">
    <name type="scientific">Desulfosudis oleivorans (strain DSM 6200 / JCM 39069 / Hxd3)</name>
    <name type="common">Desulfococcus oleovorans</name>
    <dbReference type="NCBI Taxonomy" id="96561"/>
    <lineage>
        <taxon>Bacteria</taxon>
        <taxon>Pseudomonadati</taxon>
        <taxon>Thermodesulfobacteriota</taxon>
        <taxon>Desulfobacteria</taxon>
        <taxon>Desulfobacterales</taxon>
        <taxon>Desulfosudaceae</taxon>
        <taxon>Desulfosudis</taxon>
    </lineage>
</organism>
<dbReference type="RefSeq" id="WP_012175404.1">
    <property type="nucleotide sequence ID" value="NC_009943.1"/>
</dbReference>
<gene>
    <name evidence="4" type="ordered locus">Dole_1988</name>
</gene>